<protein>
    <recommendedName>
        <fullName evidence="1">DUF5624 domain-containing protein</fullName>
    </recommendedName>
</protein>
<dbReference type="Pfam" id="PF18538">
    <property type="entry name" value="DUF5624"/>
    <property type="match status" value="1"/>
</dbReference>
<gene>
    <name evidence="2" type="ORF">Ljam_1180</name>
</gene>
<evidence type="ECO:0000259" key="1">
    <source>
        <dbReference type="Pfam" id="PF18538"/>
    </source>
</evidence>
<dbReference type="OrthoDB" id="3963779at2"/>
<dbReference type="PATRIC" id="fig|455.5.peg.1248"/>
<dbReference type="InterPro" id="IPR041132">
    <property type="entry name" value="DUF5624"/>
</dbReference>
<name>A0A0W0UHF5_9GAMM</name>
<dbReference type="EMBL" id="LNYG01000013">
    <property type="protein sequence ID" value="KTD06985.1"/>
    <property type="molecule type" value="Genomic_DNA"/>
</dbReference>
<evidence type="ECO:0000313" key="2">
    <source>
        <dbReference type="EMBL" id="KTD06985.1"/>
    </source>
</evidence>
<reference evidence="2 3" key="1">
    <citation type="submission" date="2015-11" db="EMBL/GenBank/DDBJ databases">
        <title>Genomic analysis of 38 Legionella species identifies large and diverse effector repertoires.</title>
        <authorList>
            <person name="Burstein D."/>
            <person name="Amaro F."/>
            <person name="Zusman T."/>
            <person name="Lifshitz Z."/>
            <person name="Cohen O."/>
            <person name="Gilbert J.A."/>
            <person name="Pupko T."/>
            <person name="Shuman H.A."/>
            <person name="Segal G."/>
        </authorList>
    </citation>
    <scope>NUCLEOTIDE SEQUENCE [LARGE SCALE GENOMIC DNA]</scope>
    <source>
        <strain evidence="2 3">JA-26-G1-E2</strain>
    </source>
</reference>
<proteinExistence type="predicted"/>
<dbReference type="RefSeq" id="WP_058449205.1">
    <property type="nucleotide sequence ID" value="NZ_CAAAJF010000010.1"/>
</dbReference>
<dbReference type="AlphaFoldDB" id="A0A0W0UHF5"/>
<sequence>MSGYITPKPFNDLFFDFTGHAHANYPAGHRSIAEDLAKKLAQSSDSQKKGPLVIANSLGIYVYSGEKGHELISSAEYRAAPNSGFYEMTSLSHVGPAIAYLGALQKCNDPCWETHIDPMIEHLRAVKEVNSAPIENHWLTQLACPVWAGKEVIIKNMFDYACSLAGNYLLGVRKKKHDFCPQHLINHFLEINSEHYPISFNTIMIATFALIGQKSLSDVYAALNHREIHWESAKILLHNLAGTNYGAGMTAGSNWLYQAVQLITCAKMDSRRIIIVPYAPLPEEVGSTSLSEDSFDFLANRVWGSIYARPIVTEAAFSHIQDIDIPYRPPIPGDYECTRASQIDHFIRRLKFSTGNTKEMLSNTVGFWLAGEAMAKKWQFQQMDIPGVTHGFPTGISTYPAHSPEIRNS</sequence>
<dbReference type="Gene3D" id="6.10.250.2710">
    <property type="match status" value="1"/>
</dbReference>
<organism evidence="2 3">
    <name type="scientific">Legionella jamestowniensis</name>
    <dbReference type="NCBI Taxonomy" id="455"/>
    <lineage>
        <taxon>Bacteria</taxon>
        <taxon>Pseudomonadati</taxon>
        <taxon>Pseudomonadota</taxon>
        <taxon>Gammaproteobacteria</taxon>
        <taxon>Legionellales</taxon>
        <taxon>Legionellaceae</taxon>
        <taxon>Legionella</taxon>
    </lineage>
</organism>
<evidence type="ECO:0000313" key="3">
    <source>
        <dbReference type="Proteomes" id="UP000054715"/>
    </source>
</evidence>
<dbReference type="STRING" id="455.Ljam_1180"/>
<accession>A0A0W0UHF5</accession>
<feature type="domain" description="DUF5624" evidence="1">
    <location>
        <begin position="82"/>
        <end position="212"/>
    </location>
</feature>
<dbReference type="Proteomes" id="UP000054715">
    <property type="component" value="Unassembled WGS sequence"/>
</dbReference>
<comment type="caution">
    <text evidence="2">The sequence shown here is derived from an EMBL/GenBank/DDBJ whole genome shotgun (WGS) entry which is preliminary data.</text>
</comment>